<feature type="compositionally biased region" description="Low complexity" evidence="1">
    <location>
        <begin position="230"/>
        <end position="254"/>
    </location>
</feature>
<dbReference type="RefSeq" id="XP_018276144.1">
    <property type="nucleotide sequence ID" value="XM_018419778.1"/>
</dbReference>
<feature type="region of interest" description="Disordered" evidence="1">
    <location>
        <begin position="1"/>
        <end position="24"/>
    </location>
</feature>
<sequence>MPKLGHSSQLLSSSSTPPSSDSRYLQSCLTPVFTRDSAGRVELGVAVGLRPRRSCAPGNLPPVQVSTSTGDTSIQMRCTATSADPRCTRATTTNPPSPLDSKLPVTFCRFPPSSLRLSSRSSRAPCRPSGTGRAATTTRLPRWSRRQVWHASSTAAATKFLATRTAPSPSSSRMSCTTCPPASGSSRVWTSAARPTRCARLVCSFRKPSTSTPPSTSSSAHHFSRPCTPPSTMRMSPRSASPSSTNSNAFLGYC</sequence>
<proteinExistence type="predicted"/>
<name>A0A0J0XF23_9TREE</name>
<feature type="compositionally biased region" description="Low complexity" evidence="1">
    <location>
        <begin position="7"/>
        <end position="22"/>
    </location>
</feature>
<feature type="compositionally biased region" description="Low complexity" evidence="1">
    <location>
        <begin position="208"/>
        <end position="219"/>
    </location>
</feature>
<dbReference type="GeneID" id="28980381"/>
<evidence type="ECO:0000313" key="2">
    <source>
        <dbReference type="EMBL" id="KLT39653.1"/>
    </source>
</evidence>
<feature type="region of interest" description="Disordered" evidence="1">
    <location>
        <begin position="163"/>
        <end position="184"/>
    </location>
</feature>
<dbReference type="EMBL" id="KQ087252">
    <property type="protein sequence ID" value="KLT39653.1"/>
    <property type="molecule type" value="Genomic_DNA"/>
</dbReference>
<dbReference type="AlphaFoldDB" id="A0A0J0XF23"/>
<feature type="compositionally biased region" description="Polar residues" evidence="1">
    <location>
        <begin position="165"/>
        <end position="184"/>
    </location>
</feature>
<keyword evidence="3" id="KW-1185">Reference proteome</keyword>
<gene>
    <name evidence="2" type="ORF">CC85DRAFT_182844</name>
</gene>
<feature type="region of interest" description="Disordered" evidence="1">
    <location>
        <begin position="207"/>
        <end position="254"/>
    </location>
</feature>
<evidence type="ECO:0000313" key="3">
    <source>
        <dbReference type="Proteomes" id="UP000053611"/>
    </source>
</evidence>
<accession>A0A0J0XF23</accession>
<protein>
    <submittedName>
        <fullName evidence="2">Uncharacterized protein</fullName>
    </submittedName>
</protein>
<evidence type="ECO:0000256" key="1">
    <source>
        <dbReference type="SAM" id="MobiDB-lite"/>
    </source>
</evidence>
<reference evidence="2 3" key="1">
    <citation type="submission" date="2015-03" db="EMBL/GenBank/DDBJ databases">
        <title>Genomics and transcriptomics of the oil-accumulating basidiomycete yeast T. oleaginosus allow insights into substrate utilization and the diverse evolutionary trajectories of mating systems in fungi.</title>
        <authorList>
            <consortium name="DOE Joint Genome Institute"/>
            <person name="Kourist R."/>
            <person name="Kracht O."/>
            <person name="Bracharz F."/>
            <person name="Lipzen A."/>
            <person name="Nolan M."/>
            <person name="Ohm R."/>
            <person name="Grigoriev I."/>
            <person name="Sun S."/>
            <person name="Heitman J."/>
            <person name="Bruck T."/>
            <person name="Nowrousian M."/>
        </authorList>
    </citation>
    <scope>NUCLEOTIDE SEQUENCE [LARGE SCALE GENOMIC DNA]</scope>
    <source>
        <strain evidence="2 3">IBC0246</strain>
    </source>
</reference>
<dbReference type="Proteomes" id="UP000053611">
    <property type="component" value="Unassembled WGS sequence"/>
</dbReference>
<organism evidence="2 3">
    <name type="scientific">Cutaneotrichosporon oleaginosum</name>
    <dbReference type="NCBI Taxonomy" id="879819"/>
    <lineage>
        <taxon>Eukaryota</taxon>
        <taxon>Fungi</taxon>
        <taxon>Dikarya</taxon>
        <taxon>Basidiomycota</taxon>
        <taxon>Agaricomycotina</taxon>
        <taxon>Tremellomycetes</taxon>
        <taxon>Trichosporonales</taxon>
        <taxon>Trichosporonaceae</taxon>
        <taxon>Cutaneotrichosporon</taxon>
    </lineage>
</organism>